<dbReference type="PANTHER" id="PTHR10500:SF4">
    <property type="entry name" value="PROSTATE-ASSOCIATED MICROSEMINOPROTEIN"/>
    <property type="match status" value="1"/>
</dbReference>
<evidence type="ECO:0000256" key="2">
    <source>
        <dbReference type="ARBA" id="ARBA00010352"/>
    </source>
</evidence>
<dbReference type="AlphaFoldDB" id="A0AAD1W7W7"/>
<dbReference type="GO" id="GO:0005125">
    <property type="term" value="F:cytokine activity"/>
    <property type="evidence" value="ECO:0007669"/>
    <property type="project" value="UniProtKB-KW"/>
</dbReference>
<keyword evidence="8" id="KW-0395">Inflammatory response</keyword>
<evidence type="ECO:0000256" key="10">
    <source>
        <dbReference type="ARBA" id="ARBA00067795"/>
    </source>
</evidence>
<keyword evidence="6 11" id="KW-0732">Signal</keyword>
<keyword evidence="5" id="KW-0964">Secreted</keyword>
<gene>
    <name evidence="12" type="ORF">PECUL_23A041198</name>
</gene>
<comment type="similarity">
    <text evidence="2">Belongs to the beta-microseminoprotein family.</text>
</comment>
<evidence type="ECO:0000256" key="6">
    <source>
        <dbReference type="ARBA" id="ARBA00022729"/>
    </source>
</evidence>
<sequence length="128" mass="14051">MPSLPGHLLVILLAIFFPTCEGRCYFQARASCQYAGRSFGLGESWLANNCQLCTCLHPVGVGCCDITQHPIDFPSWCEARYNPQTCQISVVQKANPDLPCVHSAEYEWGSAGTPEPTSQAVYPTHMGR</sequence>
<keyword evidence="4" id="KW-0202">Cytokine</keyword>
<dbReference type="GO" id="GO:0005615">
    <property type="term" value="C:extracellular space"/>
    <property type="evidence" value="ECO:0007669"/>
    <property type="project" value="UniProtKB-KW"/>
</dbReference>
<dbReference type="Pfam" id="PF05825">
    <property type="entry name" value="PSP94"/>
    <property type="match status" value="1"/>
</dbReference>
<feature type="chain" id="PRO_5042152471" description="Prostate-associated microseminoprotein" evidence="11">
    <location>
        <begin position="23"/>
        <end position="128"/>
    </location>
</feature>
<comment type="function">
    <text evidence="9">Acts as a ligand for C-C chemokine receptor CCR2. Signals through binding and activation of CCR2 and induces a strong chemotactic response and mobilization of intracellular calcium ions. Exhibits a chemotactic activity for monocytes and lymphocytes but not neutrophils.</text>
</comment>
<keyword evidence="3" id="KW-0145">Chemotaxis</keyword>
<name>A0AAD1W7W7_PELCU</name>
<evidence type="ECO:0000256" key="3">
    <source>
        <dbReference type="ARBA" id="ARBA00022500"/>
    </source>
</evidence>
<feature type="signal peptide" evidence="11">
    <location>
        <begin position="1"/>
        <end position="22"/>
    </location>
</feature>
<dbReference type="EMBL" id="OW240916">
    <property type="protein sequence ID" value="CAH2297428.1"/>
    <property type="molecule type" value="Genomic_DNA"/>
</dbReference>
<dbReference type="PANTHER" id="PTHR10500">
    <property type="entry name" value="BETA-MICROSEMINOPROTEIN"/>
    <property type="match status" value="1"/>
</dbReference>
<evidence type="ECO:0000256" key="1">
    <source>
        <dbReference type="ARBA" id="ARBA00004613"/>
    </source>
</evidence>
<evidence type="ECO:0000313" key="13">
    <source>
        <dbReference type="Proteomes" id="UP001295444"/>
    </source>
</evidence>
<evidence type="ECO:0000256" key="7">
    <source>
        <dbReference type="ARBA" id="ARBA00023157"/>
    </source>
</evidence>
<evidence type="ECO:0000256" key="9">
    <source>
        <dbReference type="ARBA" id="ARBA00055427"/>
    </source>
</evidence>
<dbReference type="GO" id="GO:0006935">
    <property type="term" value="P:chemotaxis"/>
    <property type="evidence" value="ECO:0007669"/>
    <property type="project" value="UniProtKB-KW"/>
</dbReference>
<dbReference type="InterPro" id="IPR008735">
    <property type="entry name" value="PSP94"/>
</dbReference>
<evidence type="ECO:0000313" key="12">
    <source>
        <dbReference type="EMBL" id="CAH2297428.1"/>
    </source>
</evidence>
<evidence type="ECO:0000256" key="8">
    <source>
        <dbReference type="ARBA" id="ARBA00023198"/>
    </source>
</evidence>
<comment type="subcellular location">
    <subcellularLocation>
        <location evidence="1">Secreted</location>
    </subcellularLocation>
</comment>
<dbReference type="GO" id="GO:0006954">
    <property type="term" value="P:inflammatory response"/>
    <property type="evidence" value="ECO:0007669"/>
    <property type="project" value="UniProtKB-KW"/>
</dbReference>
<accession>A0AAD1W7W7</accession>
<dbReference type="GO" id="GO:0005737">
    <property type="term" value="C:cytoplasm"/>
    <property type="evidence" value="ECO:0007669"/>
    <property type="project" value="TreeGrafter"/>
</dbReference>
<evidence type="ECO:0000256" key="4">
    <source>
        <dbReference type="ARBA" id="ARBA00022514"/>
    </source>
</evidence>
<keyword evidence="7" id="KW-1015">Disulfide bond</keyword>
<dbReference type="Proteomes" id="UP001295444">
    <property type="component" value="Chromosome 05"/>
</dbReference>
<dbReference type="FunFam" id="2.60.40.1900:FF:000001">
    <property type="entry name" value="Beta-microseminoprotein"/>
    <property type="match status" value="1"/>
</dbReference>
<keyword evidence="13" id="KW-1185">Reference proteome</keyword>
<reference evidence="12" key="1">
    <citation type="submission" date="2022-03" db="EMBL/GenBank/DDBJ databases">
        <authorList>
            <person name="Alioto T."/>
            <person name="Alioto T."/>
            <person name="Gomez Garrido J."/>
        </authorList>
    </citation>
    <scope>NUCLEOTIDE SEQUENCE</scope>
</reference>
<evidence type="ECO:0000256" key="11">
    <source>
        <dbReference type="SAM" id="SignalP"/>
    </source>
</evidence>
<dbReference type="Gene3D" id="2.60.40.1900">
    <property type="entry name" value="Beta-microseminoprotein (PSP94) domain"/>
    <property type="match status" value="1"/>
</dbReference>
<proteinExistence type="inferred from homology"/>
<protein>
    <recommendedName>
        <fullName evidence="10">Prostate-associated microseminoprotein</fullName>
    </recommendedName>
</protein>
<organism evidence="12 13">
    <name type="scientific">Pelobates cultripes</name>
    <name type="common">Western spadefoot toad</name>
    <dbReference type="NCBI Taxonomy" id="61616"/>
    <lineage>
        <taxon>Eukaryota</taxon>
        <taxon>Metazoa</taxon>
        <taxon>Chordata</taxon>
        <taxon>Craniata</taxon>
        <taxon>Vertebrata</taxon>
        <taxon>Euteleostomi</taxon>
        <taxon>Amphibia</taxon>
        <taxon>Batrachia</taxon>
        <taxon>Anura</taxon>
        <taxon>Pelobatoidea</taxon>
        <taxon>Pelobatidae</taxon>
        <taxon>Pelobates</taxon>
    </lineage>
</organism>
<evidence type="ECO:0000256" key="5">
    <source>
        <dbReference type="ARBA" id="ARBA00022525"/>
    </source>
</evidence>